<dbReference type="EMBL" id="CP001351">
    <property type="protein sequence ID" value="ACL62909.1"/>
    <property type="molecule type" value="Genomic_DNA"/>
</dbReference>
<evidence type="ECO:0000256" key="5">
    <source>
        <dbReference type="NCBIfam" id="TIGR00112"/>
    </source>
</evidence>
<dbReference type="Pfam" id="PF14748">
    <property type="entry name" value="P5CR_dimer"/>
    <property type="match status" value="1"/>
</dbReference>
<dbReference type="Gene3D" id="3.40.50.720">
    <property type="entry name" value="NAD(P)-binding Rossmann-like Domain"/>
    <property type="match status" value="1"/>
</dbReference>
<keyword evidence="3 4" id="KW-0560">Oxidoreductase</keyword>
<comment type="pathway">
    <text evidence="4">Amino-acid biosynthesis; L-proline biosynthesis; L-proline from L-glutamate 5-semialdehyde: step 1/1.</text>
</comment>
<dbReference type="InterPro" id="IPR036291">
    <property type="entry name" value="NAD(P)-bd_dom_sf"/>
</dbReference>
<evidence type="ECO:0000256" key="4">
    <source>
        <dbReference type="HAMAP-Rule" id="MF_01925"/>
    </source>
</evidence>
<dbReference type="PANTHER" id="PTHR11645">
    <property type="entry name" value="PYRROLINE-5-CARBOXYLATE REDUCTASE"/>
    <property type="match status" value="1"/>
</dbReference>
<reference evidence="10" key="1">
    <citation type="submission" date="2009-01" db="EMBL/GenBank/DDBJ databases">
        <title>Complete sequence of plasmid 2 of Methylobacterium nodulans ORS 2060.</title>
        <authorList>
            <consortium name="US DOE Joint Genome Institute"/>
            <person name="Lucas S."/>
            <person name="Copeland A."/>
            <person name="Lapidus A."/>
            <person name="Glavina del Rio T."/>
            <person name="Dalin E."/>
            <person name="Tice H."/>
            <person name="Bruce D."/>
            <person name="Goodwin L."/>
            <person name="Pitluck S."/>
            <person name="Sims D."/>
            <person name="Brettin T."/>
            <person name="Detter J.C."/>
            <person name="Han C."/>
            <person name="Larimer F."/>
            <person name="Land M."/>
            <person name="Hauser L."/>
            <person name="Kyrpides N."/>
            <person name="Ivanova N."/>
            <person name="Marx C.J."/>
            <person name="Richardson P."/>
        </authorList>
    </citation>
    <scope>NUCLEOTIDE SEQUENCE [LARGE SCALE GENOMIC DNA]</scope>
    <source>
        <strain evidence="10">LMG 21967 / CNCM I-2342 / ORS 2060</strain>
        <plasmid evidence="10">Plasmid pMNOD02</plasmid>
    </source>
</reference>
<dbReference type="Pfam" id="PF03807">
    <property type="entry name" value="F420_oxidored"/>
    <property type="match status" value="1"/>
</dbReference>
<dbReference type="Proteomes" id="UP000008207">
    <property type="component" value="Plasmid pMNOD02"/>
</dbReference>
<evidence type="ECO:0000256" key="3">
    <source>
        <dbReference type="ARBA" id="ARBA00023002"/>
    </source>
</evidence>
<feature type="domain" description="Pyrroline-5-carboxylate reductase dimerisation" evidence="8">
    <location>
        <begin position="157"/>
        <end position="261"/>
    </location>
</feature>
<feature type="binding site" evidence="6">
    <location>
        <begin position="65"/>
        <end position="68"/>
    </location>
    <ligand>
        <name>NADP(+)</name>
        <dbReference type="ChEBI" id="CHEBI:58349"/>
    </ligand>
</feature>
<keyword evidence="10" id="KW-1185">Reference proteome</keyword>
<comment type="similarity">
    <text evidence="1 4">Belongs to the pyrroline-5-carboxylate reductase family.</text>
</comment>
<dbReference type="EC" id="1.5.1.2" evidence="4 5"/>
<dbReference type="InterPro" id="IPR028939">
    <property type="entry name" value="P5C_Rdtase_cat_N"/>
</dbReference>
<comment type="catalytic activity">
    <reaction evidence="4">
        <text>L-proline + NAD(+) = (S)-1-pyrroline-5-carboxylate + NADH + 2 H(+)</text>
        <dbReference type="Rhea" id="RHEA:14105"/>
        <dbReference type="ChEBI" id="CHEBI:15378"/>
        <dbReference type="ChEBI" id="CHEBI:17388"/>
        <dbReference type="ChEBI" id="CHEBI:57540"/>
        <dbReference type="ChEBI" id="CHEBI:57945"/>
        <dbReference type="ChEBI" id="CHEBI:60039"/>
        <dbReference type="EC" id="1.5.1.2"/>
    </reaction>
</comment>
<dbReference type="InterPro" id="IPR029036">
    <property type="entry name" value="P5CR_dimer"/>
</dbReference>
<evidence type="ECO:0000313" key="9">
    <source>
        <dbReference type="EMBL" id="ACL62909.1"/>
    </source>
</evidence>
<proteinExistence type="inferred from homology"/>
<dbReference type="GO" id="GO:0005737">
    <property type="term" value="C:cytoplasm"/>
    <property type="evidence" value="ECO:0007669"/>
    <property type="project" value="UniProtKB-SubCell"/>
</dbReference>
<evidence type="ECO:0000256" key="1">
    <source>
        <dbReference type="ARBA" id="ARBA00005525"/>
    </source>
</evidence>
<keyword evidence="4" id="KW-0963">Cytoplasm</keyword>
<dbReference type="HOGENOM" id="CLU_042344_0_1_5"/>
<comment type="catalytic activity">
    <reaction evidence="4">
        <text>L-proline + NADP(+) = (S)-1-pyrroline-5-carboxylate + NADPH + 2 H(+)</text>
        <dbReference type="Rhea" id="RHEA:14109"/>
        <dbReference type="ChEBI" id="CHEBI:15378"/>
        <dbReference type="ChEBI" id="CHEBI:17388"/>
        <dbReference type="ChEBI" id="CHEBI:57783"/>
        <dbReference type="ChEBI" id="CHEBI:58349"/>
        <dbReference type="ChEBI" id="CHEBI:60039"/>
        <dbReference type="EC" id="1.5.1.2"/>
    </reaction>
</comment>
<geneLocation type="plasmid" evidence="9 10">
    <name>pMNOD02</name>
</geneLocation>
<evidence type="ECO:0000313" key="10">
    <source>
        <dbReference type="Proteomes" id="UP000008207"/>
    </source>
</evidence>
<gene>
    <name evidence="4" type="primary">proC</name>
    <name evidence="9" type="ordered locus">Mnod_7890</name>
</gene>
<accession>B8IXS7</accession>
<organism evidence="9 10">
    <name type="scientific">Methylobacterium nodulans (strain LMG 21967 / CNCM I-2342 / ORS 2060)</name>
    <dbReference type="NCBI Taxonomy" id="460265"/>
    <lineage>
        <taxon>Bacteria</taxon>
        <taxon>Pseudomonadati</taxon>
        <taxon>Pseudomonadota</taxon>
        <taxon>Alphaproteobacteria</taxon>
        <taxon>Hyphomicrobiales</taxon>
        <taxon>Methylobacteriaceae</taxon>
        <taxon>Methylobacterium</taxon>
    </lineage>
</organism>
<dbReference type="SUPFAM" id="SSF48179">
    <property type="entry name" value="6-phosphogluconate dehydrogenase C-terminal domain-like"/>
    <property type="match status" value="1"/>
</dbReference>
<dbReference type="InterPro" id="IPR000304">
    <property type="entry name" value="Pyrroline-COOH_reductase"/>
</dbReference>
<sequence>MKTTLVLFGVGHMGSAIARGMLQTGNTDLRIIDPDLSALQEFSALGIRTDTACLSLAPNDVLMLAMPPQVFGAFSSDTPCVHHHQGLVISVMAGIRISSIQQMLGTQNVVRSIPNTPSEVFEGMTVYCRSSSVGENLARKARDVLESFGRAVEVSDEALIDPATALCGGGPAFVAYFADALQEFGIKAGLSKDAALAITIQLLRGTSALLATTGKPVMQLCREVMTPGGTTERGIWHFDDEGVGRTVLDALSKSSARSRELGLAITESLSQFEVAK</sequence>
<evidence type="ECO:0000256" key="2">
    <source>
        <dbReference type="ARBA" id="ARBA00022857"/>
    </source>
</evidence>
<evidence type="ECO:0000256" key="6">
    <source>
        <dbReference type="PIRSR" id="PIRSR000193-1"/>
    </source>
</evidence>
<dbReference type="GO" id="GO:0055129">
    <property type="term" value="P:L-proline biosynthetic process"/>
    <property type="evidence" value="ECO:0007669"/>
    <property type="project" value="UniProtKB-UniRule"/>
</dbReference>
<feature type="domain" description="Pyrroline-5-carboxylate reductase catalytic N-terminal" evidence="7">
    <location>
        <begin position="6"/>
        <end position="94"/>
    </location>
</feature>
<dbReference type="AlphaFoldDB" id="B8IXS7"/>
<comment type="subcellular location">
    <subcellularLocation>
        <location evidence="4">Cytoplasm</location>
    </subcellularLocation>
</comment>
<comment type="function">
    <text evidence="4">Catalyzes the reduction of 1-pyrroline-5-carboxylate (PCA) to L-proline.</text>
</comment>
<keyword evidence="4" id="KW-0641">Proline biosynthesis</keyword>
<dbReference type="SUPFAM" id="SSF51735">
    <property type="entry name" value="NAD(P)-binding Rossmann-fold domains"/>
    <property type="match status" value="1"/>
</dbReference>
<protein>
    <recommendedName>
        <fullName evidence="4 5">Pyrroline-5-carboxylate reductase</fullName>
        <shortName evidence="4">P5C reductase</shortName>
        <shortName evidence="4">P5CR</shortName>
        <ecNumber evidence="4 5">1.5.1.2</ecNumber>
    </recommendedName>
    <alternativeName>
        <fullName evidence="4">PCA reductase</fullName>
    </alternativeName>
</protein>
<evidence type="ECO:0000259" key="7">
    <source>
        <dbReference type="Pfam" id="PF03807"/>
    </source>
</evidence>
<dbReference type="HAMAP" id="MF_01925">
    <property type="entry name" value="P5C_reductase"/>
    <property type="match status" value="1"/>
</dbReference>
<dbReference type="PIRSF" id="PIRSF000193">
    <property type="entry name" value="Pyrrol-5-carb_rd"/>
    <property type="match status" value="1"/>
</dbReference>
<dbReference type="RefSeq" id="WP_012631112.1">
    <property type="nucleotide sequence ID" value="NC_011887.1"/>
</dbReference>
<dbReference type="NCBIfam" id="TIGR00112">
    <property type="entry name" value="proC"/>
    <property type="match status" value="1"/>
</dbReference>
<dbReference type="GO" id="GO:0004735">
    <property type="term" value="F:pyrroline-5-carboxylate reductase activity"/>
    <property type="evidence" value="ECO:0007669"/>
    <property type="project" value="UniProtKB-UniRule"/>
</dbReference>
<dbReference type="UniPathway" id="UPA00098">
    <property type="reaction ID" value="UER00361"/>
</dbReference>
<dbReference type="PANTHER" id="PTHR11645:SF0">
    <property type="entry name" value="PYRROLINE-5-CARBOXYLATE REDUCTASE 3"/>
    <property type="match status" value="1"/>
</dbReference>
<dbReference type="InterPro" id="IPR008927">
    <property type="entry name" value="6-PGluconate_DH-like_C_sf"/>
</dbReference>
<evidence type="ECO:0000259" key="8">
    <source>
        <dbReference type="Pfam" id="PF14748"/>
    </source>
</evidence>
<name>B8IXS7_METNO</name>
<keyword evidence="2 4" id="KW-0521">NADP</keyword>
<keyword evidence="9" id="KW-0614">Plasmid</keyword>
<dbReference type="Gene3D" id="1.10.3730.10">
    <property type="entry name" value="ProC C-terminal domain-like"/>
    <property type="match status" value="1"/>
</dbReference>
<keyword evidence="4" id="KW-0028">Amino-acid biosynthesis</keyword>
<dbReference type="KEGG" id="mno:Mnod_7890"/>